<dbReference type="EMBL" id="OV121133">
    <property type="protein sequence ID" value="CAH0550562.1"/>
    <property type="molecule type" value="Genomic_DNA"/>
</dbReference>
<feature type="compositionally biased region" description="Low complexity" evidence="4">
    <location>
        <begin position="569"/>
        <end position="587"/>
    </location>
</feature>
<feature type="region of interest" description="Disordered" evidence="4">
    <location>
        <begin position="1062"/>
        <end position="1152"/>
    </location>
</feature>
<feature type="compositionally biased region" description="Polar residues" evidence="4">
    <location>
        <begin position="294"/>
        <end position="310"/>
    </location>
</feature>
<feature type="compositionally biased region" description="Low complexity" evidence="4">
    <location>
        <begin position="1"/>
        <end position="10"/>
    </location>
</feature>
<dbReference type="AlphaFoldDB" id="A0A9P0FED8"/>
<feature type="region of interest" description="Disordered" evidence="4">
    <location>
        <begin position="505"/>
        <end position="610"/>
    </location>
</feature>
<feature type="compositionally biased region" description="Low complexity" evidence="4">
    <location>
        <begin position="773"/>
        <end position="783"/>
    </location>
</feature>
<dbReference type="Gene3D" id="1.10.8.10">
    <property type="entry name" value="DNA helicase RuvA subunit, C-terminal domain"/>
    <property type="match status" value="1"/>
</dbReference>
<dbReference type="InterPro" id="IPR009060">
    <property type="entry name" value="UBA-like_sf"/>
</dbReference>
<dbReference type="SUPFAM" id="SSF46934">
    <property type="entry name" value="UBA-like"/>
    <property type="match status" value="1"/>
</dbReference>
<evidence type="ECO:0000256" key="1">
    <source>
        <dbReference type="ARBA" id="ARBA00004496"/>
    </source>
</evidence>
<gene>
    <name evidence="5" type="ORF">MELIAE_LOCUS3354</name>
</gene>
<feature type="compositionally biased region" description="Polar residues" evidence="4">
    <location>
        <begin position="707"/>
        <end position="733"/>
    </location>
</feature>
<keyword evidence="6" id="KW-1185">Reference proteome</keyword>
<name>A0A9P0FED8_BRAAE</name>
<evidence type="ECO:0000313" key="6">
    <source>
        <dbReference type="Proteomes" id="UP001154078"/>
    </source>
</evidence>
<feature type="region of interest" description="Disordered" evidence="4">
    <location>
        <begin position="1"/>
        <end position="52"/>
    </location>
</feature>
<reference evidence="5" key="1">
    <citation type="submission" date="2021-12" db="EMBL/GenBank/DDBJ databases">
        <authorList>
            <person name="King R."/>
        </authorList>
    </citation>
    <scope>NUCLEOTIDE SEQUENCE</scope>
</reference>
<feature type="compositionally biased region" description="Low complexity" evidence="4">
    <location>
        <begin position="375"/>
        <end position="393"/>
    </location>
</feature>
<feature type="compositionally biased region" description="Acidic residues" evidence="4">
    <location>
        <begin position="269"/>
        <end position="281"/>
    </location>
</feature>
<feature type="compositionally biased region" description="Polar residues" evidence="4">
    <location>
        <begin position="353"/>
        <end position="365"/>
    </location>
</feature>
<sequence>MSSGTRTTSKGGKGAKIDKSHKTDKGDVGKGSGDKQQRDTSTKSEDISMSDKVKLLIDLSSKTEDEVCLALHDCDNDMQQAINMLLEDQGTGGEWCVKKKKSRQASTSKGDKGDEGSADDWNDLAPASAGDKENNNSNYKSRGGRDGKRGGGGGPPRLHDRHNDNRGWRGRENGGDDWNSSGGRGGGERRGGRGGGGGAPRGGGGGRGRGGGRAGGGRYGPRGGSGRSDRGGGGGGGSFNKPFDTWDNSNTWDNNTVANTNHNAGKEENWDDFPGADEWTTEEYTGSLADTKVFTPSTQQNDDPNEQQMQPPEGAVPPPGQEFVEQPGGIMSQSPVPIVGTLNAAQTQYLSQLTQQNSESMNKQYATATGGGGASPSQTYQQQQQLQSAQTQQAAPAQQQTYAGTAQTPQYGNAAAYNSAYPATGANSYDASAQQQAQQPPARTKTQRARVPPPSKIPSSAVEMPGEMNSFQYLDVQFGAMDFMDGGGGGGATFDATSVDANPKYATSASNNLESTGAPNAQQDSSADNTYASSTAAKNQTQSSISSALSQSLSSTDNIPQTGEHLTTGSYSAASRGGANASAQSQQQGGGGSGGGMDQMSQKGAADANTYSQQASYNSYQSKTNNYNSSSNYAGVQTTTSSYVSGQSNNYVNSQSAATAGSGNNAYQASAGAGGNTAANSYSNAYSSGGGNSTGGGYQGGNSNNAFPTISQANSYPNNQTYPQNTSQSVYGANTGLSNSSGYGQTSSASQYNNYGSSASAAGNKLKENSYDGTGSSASAAANSGGGGGGQSTANNVTSATALSSLSQTTTAASAKSTTTLAAKNSNSVVSNIPPGVAPVMSTPYIMGQVPYFQQPVYSYEDMQLLQQRLPHMTTPYYDMSYQTPTTLAAVRDASGLGNVGYSMSSDGRFARGGDNASPVPSTLSQQQTSTLTQGHQAQPILAGGAPPYFFAATAFNTIAPNYQFGTMYTQLPAATNAHGTNSSSQYPKPGAGYSGYGTYDPLGQTQEYGKGGYASSAAAAAQAQKGGGGGGNASTTGSAGNDLSAMYGKSHAALGKVNSYEKQGFHSGTPPPFTGTLHGSQSAGLAPSGTGYGPQVYIPTMAPHQQHHSTPLMHQPHMQDSGNSSGQRSQGSNQAKAGSKQNYPNSYWNQS</sequence>
<dbReference type="Pfam" id="PF12478">
    <property type="entry name" value="UBAP2-Lig"/>
    <property type="match status" value="1"/>
</dbReference>
<evidence type="ECO:0000256" key="3">
    <source>
        <dbReference type="ARBA" id="ARBA00022553"/>
    </source>
</evidence>
<dbReference type="GO" id="GO:0005634">
    <property type="term" value="C:nucleus"/>
    <property type="evidence" value="ECO:0007669"/>
    <property type="project" value="TreeGrafter"/>
</dbReference>
<feature type="region of interest" description="Disordered" evidence="4">
    <location>
        <begin position="696"/>
        <end position="733"/>
    </location>
</feature>
<feature type="compositionally biased region" description="Basic and acidic residues" evidence="4">
    <location>
        <begin position="15"/>
        <end position="52"/>
    </location>
</feature>
<feature type="compositionally biased region" description="Gly residues" evidence="4">
    <location>
        <begin position="193"/>
        <end position="238"/>
    </location>
</feature>
<organism evidence="5 6">
    <name type="scientific">Brassicogethes aeneus</name>
    <name type="common">Rape pollen beetle</name>
    <name type="synonym">Meligethes aeneus</name>
    <dbReference type="NCBI Taxonomy" id="1431903"/>
    <lineage>
        <taxon>Eukaryota</taxon>
        <taxon>Metazoa</taxon>
        <taxon>Ecdysozoa</taxon>
        <taxon>Arthropoda</taxon>
        <taxon>Hexapoda</taxon>
        <taxon>Insecta</taxon>
        <taxon>Pterygota</taxon>
        <taxon>Neoptera</taxon>
        <taxon>Endopterygota</taxon>
        <taxon>Coleoptera</taxon>
        <taxon>Polyphaga</taxon>
        <taxon>Cucujiformia</taxon>
        <taxon>Nitidulidae</taxon>
        <taxon>Meligethinae</taxon>
        <taxon>Brassicogethes</taxon>
    </lineage>
</organism>
<dbReference type="InterPro" id="IPR022166">
    <property type="entry name" value="UBAP2/Lig"/>
</dbReference>
<dbReference type="Proteomes" id="UP001154078">
    <property type="component" value="Chromosome 2"/>
</dbReference>
<keyword evidence="3" id="KW-0597">Phosphoprotein</keyword>
<feature type="compositionally biased region" description="Gly residues" evidence="4">
    <location>
        <begin position="588"/>
        <end position="597"/>
    </location>
</feature>
<feature type="compositionally biased region" description="Polar residues" evidence="4">
    <location>
        <begin position="505"/>
        <end position="541"/>
    </location>
</feature>
<feature type="compositionally biased region" description="Low complexity" evidence="4">
    <location>
        <begin position="433"/>
        <end position="442"/>
    </location>
</feature>
<feature type="compositionally biased region" description="Polar residues" evidence="4">
    <location>
        <begin position="556"/>
        <end position="568"/>
    </location>
</feature>
<feature type="compositionally biased region" description="Low complexity" evidence="4">
    <location>
        <begin position="245"/>
        <end position="256"/>
    </location>
</feature>
<dbReference type="PANTHER" id="PTHR16308:SF13">
    <property type="entry name" value="PROTEIN LINGERER"/>
    <property type="match status" value="1"/>
</dbReference>
<evidence type="ECO:0000256" key="2">
    <source>
        <dbReference type="ARBA" id="ARBA00022490"/>
    </source>
</evidence>
<feature type="region of interest" description="Disordered" evidence="4">
    <location>
        <begin position="426"/>
        <end position="464"/>
    </location>
</feature>
<dbReference type="PANTHER" id="PTHR16308">
    <property type="entry name" value="UBIQUITIN ASSOCIATED PROTEIN 2-LIKE/LINGERER"/>
    <property type="match status" value="1"/>
</dbReference>
<feature type="region of interest" description="Disordered" evidence="4">
    <location>
        <begin position="353"/>
        <end position="393"/>
    </location>
</feature>
<protein>
    <recommendedName>
        <fullName evidence="7">Protein lingerer</fullName>
    </recommendedName>
</protein>
<feature type="region of interest" description="Disordered" evidence="4">
    <location>
        <begin position="769"/>
        <end position="793"/>
    </location>
</feature>
<proteinExistence type="predicted"/>
<dbReference type="GO" id="GO:0005737">
    <property type="term" value="C:cytoplasm"/>
    <property type="evidence" value="ECO:0007669"/>
    <property type="project" value="UniProtKB-SubCell"/>
</dbReference>
<dbReference type="InterPro" id="IPR051833">
    <property type="entry name" value="TC-DDR_regulator"/>
</dbReference>
<evidence type="ECO:0008006" key="7">
    <source>
        <dbReference type="Google" id="ProtNLM"/>
    </source>
</evidence>
<feature type="region of interest" description="Disordered" evidence="4">
    <location>
        <begin position="95"/>
        <end position="336"/>
    </location>
</feature>
<accession>A0A9P0FED8</accession>
<feature type="compositionally biased region" description="Low complexity" evidence="4">
    <location>
        <begin position="542"/>
        <end position="555"/>
    </location>
</feature>
<dbReference type="CDD" id="cd14277">
    <property type="entry name" value="UBA_UBP2_like"/>
    <property type="match status" value="1"/>
</dbReference>
<evidence type="ECO:0000313" key="5">
    <source>
        <dbReference type="EMBL" id="CAH0550562.1"/>
    </source>
</evidence>
<feature type="compositionally biased region" description="Basic and acidic residues" evidence="4">
    <location>
        <begin position="157"/>
        <end position="174"/>
    </location>
</feature>
<dbReference type="OrthoDB" id="5918007at2759"/>
<feature type="compositionally biased region" description="Polar residues" evidence="4">
    <location>
        <begin position="1136"/>
        <end position="1152"/>
    </location>
</feature>
<keyword evidence="2" id="KW-0963">Cytoplasm</keyword>
<evidence type="ECO:0000256" key="4">
    <source>
        <dbReference type="SAM" id="MobiDB-lite"/>
    </source>
</evidence>
<feature type="compositionally biased region" description="Low complexity" evidence="4">
    <location>
        <begin position="1122"/>
        <end position="1135"/>
    </location>
</feature>
<comment type="subcellular location">
    <subcellularLocation>
        <location evidence="1">Cytoplasm</location>
    </subcellularLocation>
</comment>